<feature type="compositionally biased region" description="Polar residues" evidence="2">
    <location>
        <begin position="72"/>
        <end position="87"/>
    </location>
</feature>
<sequence>MNASSTIFDVSNSLFLPLAYLDFKNANEILIELEKNNEALERSHKEDTKRLRSKIQEIANKVLSANRGELSTPAQSGDRGTSSSPNQKAIMDDVRSAASSGSFNRPETSDKEKSYSKSNPTLKKHDEGHPPAVATAHSTHQSRL</sequence>
<evidence type="ECO:0000256" key="2">
    <source>
        <dbReference type="SAM" id="MobiDB-lite"/>
    </source>
</evidence>
<proteinExistence type="predicted"/>
<organism evidence="3">
    <name type="scientific">Albugo laibachii Nc14</name>
    <dbReference type="NCBI Taxonomy" id="890382"/>
    <lineage>
        <taxon>Eukaryota</taxon>
        <taxon>Sar</taxon>
        <taxon>Stramenopiles</taxon>
        <taxon>Oomycota</taxon>
        <taxon>Peronosporomycetes</taxon>
        <taxon>Albuginales</taxon>
        <taxon>Albuginaceae</taxon>
        <taxon>Albugo</taxon>
    </lineage>
</organism>
<reference evidence="3" key="1">
    <citation type="journal article" date="2011" name="PLoS Biol.">
        <title>Gene gain and loss during evolution of obligate parasitism in the white rust pathogen of Arabidopsis thaliana.</title>
        <authorList>
            <person name="Kemen E."/>
            <person name="Gardiner A."/>
            <person name="Schultz-Larsen T."/>
            <person name="Kemen A.C."/>
            <person name="Balmuth A.L."/>
            <person name="Robert-Seilaniantz A."/>
            <person name="Bailey K."/>
            <person name="Holub E."/>
            <person name="Studholme D.J."/>
            <person name="Maclean D."/>
            <person name="Jones J.D."/>
        </authorList>
    </citation>
    <scope>NUCLEOTIDE SEQUENCE</scope>
</reference>
<evidence type="ECO:0000313" key="3">
    <source>
        <dbReference type="EMBL" id="CCA27167.1"/>
    </source>
</evidence>
<accession>F0X085</accession>
<dbReference type="AlphaFoldDB" id="F0X085"/>
<gene>
    <name evidence="3" type="primary">AlNc14C469G11823</name>
    <name evidence="3" type="ORF">ALNC14_133110</name>
</gene>
<dbReference type="HOGENOM" id="CLU_1800053_0_0_1"/>
<feature type="coiled-coil region" evidence="1">
    <location>
        <begin position="23"/>
        <end position="50"/>
    </location>
</feature>
<protein>
    <submittedName>
        <fullName evidence="3">AlNc14C469G11823 protein</fullName>
    </submittedName>
</protein>
<keyword evidence="1" id="KW-0175">Coiled coil</keyword>
<reference evidence="3" key="2">
    <citation type="submission" date="2011-02" db="EMBL/GenBank/DDBJ databases">
        <authorList>
            <person name="MacLean D."/>
        </authorList>
    </citation>
    <scope>NUCLEOTIDE SEQUENCE</scope>
</reference>
<feature type="compositionally biased region" description="Polar residues" evidence="2">
    <location>
        <begin position="97"/>
        <end position="106"/>
    </location>
</feature>
<evidence type="ECO:0000256" key="1">
    <source>
        <dbReference type="SAM" id="Coils"/>
    </source>
</evidence>
<feature type="region of interest" description="Disordered" evidence="2">
    <location>
        <begin position="62"/>
        <end position="144"/>
    </location>
</feature>
<name>F0X085_9STRA</name>
<dbReference type="EMBL" id="FR824511">
    <property type="protein sequence ID" value="CCA27167.1"/>
    <property type="molecule type" value="Genomic_DNA"/>
</dbReference>